<keyword evidence="2" id="KW-1185">Reference proteome</keyword>
<accession>Q0RM37</accession>
<name>Q0RM37_FRAAA</name>
<sequence length="77" mass="8550">MHVEGVNGPSYTALFCLSHLAALPTRIRMPLTAFWTLRTKLEDPCTPTPSETRLVERALQEIRGMEAAGVRFLLVPA</sequence>
<dbReference type="EMBL" id="CT573213">
    <property type="protein sequence ID" value="CAJ61415.1"/>
    <property type="molecule type" value="Genomic_DNA"/>
</dbReference>
<gene>
    <name evidence="1" type="ordered locus">FRAAL2771</name>
</gene>
<dbReference type="HOGENOM" id="CLU_2632871_0_0_11"/>
<dbReference type="AlphaFoldDB" id="Q0RM37"/>
<reference evidence="1 2" key="1">
    <citation type="journal article" date="2007" name="Genome Res.">
        <title>Genome characteristics of facultatively symbiotic Frankia sp. strains reflect host range and host plant biogeography.</title>
        <authorList>
            <person name="Normand P."/>
            <person name="Lapierre P."/>
            <person name="Tisa L.S."/>
            <person name="Gogarten J.P."/>
            <person name="Alloisio N."/>
            <person name="Bagnarol E."/>
            <person name="Bassi C.A."/>
            <person name="Berry A.M."/>
            <person name="Bickhart D.M."/>
            <person name="Choisne N."/>
            <person name="Couloux A."/>
            <person name="Cournoyer B."/>
            <person name="Cruveiller S."/>
            <person name="Daubin V."/>
            <person name="Demange N."/>
            <person name="Francino M.P."/>
            <person name="Goltsman E."/>
            <person name="Huang Y."/>
            <person name="Kopp O.R."/>
            <person name="Labarre L."/>
            <person name="Lapidus A."/>
            <person name="Lavire C."/>
            <person name="Marechal J."/>
            <person name="Martinez M."/>
            <person name="Mastronunzio J.E."/>
            <person name="Mullin B.C."/>
            <person name="Niemann J."/>
            <person name="Pujic P."/>
            <person name="Rawnsley T."/>
            <person name="Rouy Z."/>
            <person name="Schenowitz C."/>
            <person name="Sellstedt A."/>
            <person name="Tavares F."/>
            <person name="Tomkins J.P."/>
            <person name="Vallenet D."/>
            <person name="Valverde C."/>
            <person name="Wall L.G."/>
            <person name="Wang Y."/>
            <person name="Medigue C."/>
            <person name="Benson D.R."/>
        </authorList>
    </citation>
    <scope>NUCLEOTIDE SEQUENCE [LARGE SCALE GENOMIC DNA]</scope>
    <source>
        <strain evidence="2">DSM 45986 / CECT 9034 / ACN14a</strain>
    </source>
</reference>
<evidence type="ECO:0000313" key="2">
    <source>
        <dbReference type="Proteomes" id="UP000000657"/>
    </source>
</evidence>
<protein>
    <submittedName>
        <fullName evidence="1">Uncharacterized protein</fullName>
    </submittedName>
</protein>
<proteinExistence type="predicted"/>
<dbReference type="Proteomes" id="UP000000657">
    <property type="component" value="Chromosome"/>
</dbReference>
<dbReference type="KEGG" id="fal:FRAAL2771"/>
<evidence type="ECO:0000313" key="1">
    <source>
        <dbReference type="EMBL" id="CAJ61415.1"/>
    </source>
</evidence>
<organism evidence="1 2">
    <name type="scientific">Frankia alni (strain DSM 45986 / CECT 9034 / ACN14a)</name>
    <dbReference type="NCBI Taxonomy" id="326424"/>
    <lineage>
        <taxon>Bacteria</taxon>
        <taxon>Bacillati</taxon>
        <taxon>Actinomycetota</taxon>
        <taxon>Actinomycetes</taxon>
        <taxon>Frankiales</taxon>
        <taxon>Frankiaceae</taxon>
        <taxon>Frankia</taxon>
    </lineage>
</organism>